<feature type="transmembrane region" description="Helical" evidence="1">
    <location>
        <begin position="12"/>
        <end position="31"/>
    </location>
</feature>
<reference evidence="4 5" key="1">
    <citation type="submission" date="2016-07" db="EMBL/GenBank/DDBJ databases">
        <title>Comparative genomics of the Campylobacter concisus group.</title>
        <authorList>
            <person name="Miller W.G."/>
            <person name="Yee E."/>
            <person name="Chapman M.H."/>
            <person name="Huynh S."/>
            <person name="Bono J.L."/>
            <person name="On S.L.W."/>
            <person name="StLeger J."/>
            <person name="Foster G."/>
            <person name="Parker C.T."/>
        </authorList>
    </citation>
    <scope>NUCLEOTIDE SEQUENCE [LARGE SCALE GENOMIC DNA]</scope>
    <source>
        <strain evidence="4 5">CCUG 21559</strain>
    </source>
</reference>
<dbReference type="SUPFAM" id="SSF55073">
    <property type="entry name" value="Nucleotide cyclase"/>
    <property type="match status" value="1"/>
</dbReference>
<keyword evidence="1" id="KW-1133">Transmembrane helix</keyword>
<name>A0A6G5QFB6_9BACT</name>
<evidence type="ECO:0000256" key="1">
    <source>
        <dbReference type="SAM" id="Phobius"/>
    </source>
</evidence>
<gene>
    <name evidence="4" type="ORF">CMUC_0383</name>
</gene>
<dbReference type="NCBIfam" id="TIGR00254">
    <property type="entry name" value="GGDEF"/>
    <property type="match status" value="1"/>
</dbReference>
<evidence type="ECO:0000259" key="2">
    <source>
        <dbReference type="PROSITE" id="PS50883"/>
    </source>
</evidence>
<dbReference type="SUPFAM" id="SSF141868">
    <property type="entry name" value="EAL domain-like"/>
    <property type="match status" value="1"/>
</dbReference>
<feature type="transmembrane region" description="Helical" evidence="1">
    <location>
        <begin position="170"/>
        <end position="189"/>
    </location>
</feature>
<dbReference type="CDD" id="cd01948">
    <property type="entry name" value="EAL"/>
    <property type="match status" value="1"/>
</dbReference>
<evidence type="ECO:0000313" key="5">
    <source>
        <dbReference type="Proteomes" id="UP000503264"/>
    </source>
</evidence>
<dbReference type="Proteomes" id="UP000503264">
    <property type="component" value="Chromosome"/>
</dbReference>
<dbReference type="PANTHER" id="PTHR44757:SF2">
    <property type="entry name" value="BIOFILM ARCHITECTURE MAINTENANCE PROTEIN MBAA"/>
    <property type="match status" value="1"/>
</dbReference>
<feature type="domain" description="EAL" evidence="2">
    <location>
        <begin position="519"/>
        <end position="771"/>
    </location>
</feature>
<sequence>MGVISSIFGEKVYLKACIALLALMMLVSYYVGIVFLVYFFSSAAIVIMLFHITKAYLSVKEQRVEFVLISVAIISYIIADLSWYVNKYVLFKTYAEYEYLQISFLLPTILVLSAAIVSYTKKLETDIGAQRYIVGNDIAGIYLMTIIFTLTALNEINTKFIYSSITNFSGYMNIVLGFMILFLVFCVVFSSEFIVVNKSGFYVILGAGVYACVRITYSYQVLTEFWYDSIFLNALFLFAFFLFMLGAFELNGVNKKIKARNLNDAIKWLPLLCAFPLAFKGGFDAKLSLFMLLILVAHTLISYYIRSNLRTKSILEKEREIHKDLELEVSRYVNELKLSNFKLKDMIEKDYLTGVGSRAFLMDSLSKILPTLKHDAIVVYYINLRRFRLTNVSYGHEIGDKILCKVAKKLDEMASEDDFVCRFGADEFIFVRRVLQIDGSECIKFAKSIIAKLSEGILVSSYQFSIECAIGIECATAGKFSDAKELIKNADKAMNFAKQDNKYNPFMYSAQIDSLEKRKAQIEILAHQAVFERDFEVYYQPVFETNSKKLVSAEVLLRWNNIELGFLEASNFMDVVKKGEIISKIYEFVLTSVAKDISELIKSDVKVPCISINVASRQTITPEFINTTKRIMQQYNVPLNMIELEMDEAVWMNDESVLDDIFKRISDTGMSVCIDDFGTGYSSLVYVKKYDVNRIKIAKDLIANIANSEPNTQIVRAIVELAKIMNIKSVAKGIENEDILNKLAKTGCDEMQGFALKRPMSASDFKKSFIV</sequence>
<dbReference type="PROSITE" id="PS50887">
    <property type="entry name" value="GGDEF"/>
    <property type="match status" value="1"/>
</dbReference>
<dbReference type="InterPro" id="IPR000160">
    <property type="entry name" value="GGDEF_dom"/>
</dbReference>
<feature type="transmembrane region" description="Helical" evidence="1">
    <location>
        <begin position="64"/>
        <end position="85"/>
    </location>
</feature>
<organism evidence="4 5">
    <name type="scientific">Campylobacter mucosalis CCUG 21559</name>
    <dbReference type="NCBI Taxonomy" id="1032067"/>
    <lineage>
        <taxon>Bacteria</taxon>
        <taxon>Pseudomonadati</taxon>
        <taxon>Campylobacterota</taxon>
        <taxon>Epsilonproteobacteria</taxon>
        <taxon>Campylobacterales</taxon>
        <taxon>Campylobacteraceae</taxon>
        <taxon>Campylobacter</taxon>
    </lineage>
</organism>
<feature type="transmembrane region" description="Helical" evidence="1">
    <location>
        <begin position="201"/>
        <end position="219"/>
    </location>
</feature>
<keyword evidence="1" id="KW-0472">Membrane</keyword>
<dbReference type="Gene3D" id="3.20.20.450">
    <property type="entry name" value="EAL domain"/>
    <property type="match status" value="1"/>
</dbReference>
<feature type="transmembrane region" description="Helical" evidence="1">
    <location>
        <begin position="231"/>
        <end position="253"/>
    </location>
</feature>
<feature type="transmembrane region" description="Helical" evidence="1">
    <location>
        <begin position="97"/>
        <end position="120"/>
    </location>
</feature>
<dbReference type="Gene3D" id="3.30.70.270">
    <property type="match status" value="1"/>
</dbReference>
<dbReference type="CDD" id="cd01949">
    <property type="entry name" value="GGDEF"/>
    <property type="match status" value="1"/>
</dbReference>
<dbReference type="InterPro" id="IPR029787">
    <property type="entry name" value="Nucleotide_cyclase"/>
</dbReference>
<dbReference type="InterPro" id="IPR043128">
    <property type="entry name" value="Rev_trsase/Diguanyl_cyclase"/>
</dbReference>
<keyword evidence="5" id="KW-1185">Reference proteome</keyword>
<dbReference type="EMBL" id="CP012542">
    <property type="protein sequence ID" value="QCD44196.1"/>
    <property type="molecule type" value="Genomic_DNA"/>
</dbReference>
<accession>A0A6G5QFB6</accession>
<dbReference type="Pfam" id="PF00990">
    <property type="entry name" value="GGDEF"/>
    <property type="match status" value="1"/>
</dbReference>
<protein>
    <submittedName>
        <fullName evidence="4">Diguanylate cyclase/phosphodiesterase</fullName>
    </submittedName>
</protein>
<proteinExistence type="predicted"/>
<dbReference type="SMART" id="SM00267">
    <property type="entry name" value="GGDEF"/>
    <property type="match status" value="1"/>
</dbReference>
<keyword evidence="1" id="KW-0812">Transmembrane</keyword>
<dbReference type="AlphaFoldDB" id="A0A6G5QFB6"/>
<evidence type="ECO:0000259" key="3">
    <source>
        <dbReference type="PROSITE" id="PS50887"/>
    </source>
</evidence>
<dbReference type="InterPro" id="IPR052155">
    <property type="entry name" value="Biofilm_reg_signaling"/>
</dbReference>
<evidence type="ECO:0000313" key="4">
    <source>
        <dbReference type="EMBL" id="QCD44196.1"/>
    </source>
</evidence>
<dbReference type="PANTHER" id="PTHR44757">
    <property type="entry name" value="DIGUANYLATE CYCLASE DGCP"/>
    <property type="match status" value="1"/>
</dbReference>
<feature type="transmembrane region" description="Helical" evidence="1">
    <location>
        <begin position="289"/>
        <end position="305"/>
    </location>
</feature>
<dbReference type="InterPro" id="IPR001633">
    <property type="entry name" value="EAL_dom"/>
</dbReference>
<feature type="transmembrane region" description="Helical" evidence="1">
    <location>
        <begin position="132"/>
        <end position="150"/>
    </location>
</feature>
<dbReference type="RefSeq" id="WP_169753001.1">
    <property type="nucleotide sequence ID" value="NZ_CP012542.1"/>
</dbReference>
<dbReference type="PROSITE" id="PS50883">
    <property type="entry name" value="EAL"/>
    <property type="match status" value="1"/>
</dbReference>
<dbReference type="SMART" id="SM00052">
    <property type="entry name" value="EAL"/>
    <property type="match status" value="1"/>
</dbReference>
<feature type="transmembrane region" description="Helical" evidence="1">
    <location>
        <begin position="37"/>
        <end position="57"/>
    </location>
</feature>
<dbReference type="Pfam" id="PF00563">
    <property type="entry name" value="EAL"/>
    <property type="match status" value="1"/>
</dbReference>
<feature type="domain" description="GGDEF" evidence="3">
    <location>
        <begin position="375"/>
        <end position="510"/>
    </location>
</feature>
<dbReference type="InterPro" id="IPR035919">
    <property type="entry name" value="EAL_sf"/>
</dbReference>